<proteinExistence type="predicted"/>
<name>W4JME8_HETIT</name>
<dbReference type="HOGENOM" id="CLU_1015850_0_0_1"/>
<dbReference type="RefSeq" id="XP_009553193.1">
    <property type="nucleotide sequence ID" value="XM_009554898.1"/>
</dbReference>
<dbReference type="InParanoid" id="W4JME8"/>
<organism evidence="1 2">
    <name type="scientific">Heterobasidion irregulare (strain TC 32-1)</name>
    <dbReference type="NCBI Taxonomy" id="747525"/>
    <lineage>
        <taxon>Eukaryota</taxon>
        <taxon>Fungi</taxon>
        <taxon>Dikarya</taxon>
        <taxon>Basidiomycota</taxon>
        <taxon>Agaricomycotina</taxon>
        <taxon>Agaricomycetes</taxon>
        <taxon>Russulales</taxon>
        <taxon>Bondarzewiaceae</taxon>
        <taxon>Heterobasidion</taxon>
        <taxon>Heterobasidion annosum species complex</taxon>
    </lineage>
</organism>
<keyword evidence="2" id="KW-1185">Reference proteome</keyword>
<dbReference type="EMBL" id="KI925467">
    <property type="protein sequence ID" value="ETW74703.1"/>
    <property type="molecule type" value="Genomic_DNA"/>
</dbReference>
<accession>W4JME8</accession>
<evidence type="ECO:0000313" key="1">
    <source>
        <dbReference type="EMBL" id="ETW74703.1"/>
    </source>
</evidence>
<gene>
    <name evidence="1" type="ORF">HETIRDRAFT_108567</name>
</gene>
<dbReference type="AlphaFoldDB" id="W4JME8"/>
<evidence type="ECO:0000313" key="2">
    <source>
        <dbReference type="Proteomes" id="UP000030671"/>
    </source>
</evidence>
<dbReference type="Proteomes" id="UP000030671">
    <property type="component" value="Unassembled WGS sequence"/>
</dbReference>
<dbReference type="GeneID" id="20666357"/>
<dbReference type="KEGG" id="hir:HETIRDRAFT_108567"/>
<protein>
    <submittedName>
        <fullName evidence="1">Uncharacterized protein</fullName>
    </submittedName>
</protein>
<reference evidence="1 2" key="1">
    <citation type="journal article" date="2012" name="New Phytol.">
        <title>Insight into trade-off between wood decay and parasitism from the genome of a fungal forest pathogen.</title>
        <authorList>
            <person name="Olson A."/>
            <person name="Aerts A."/>
            <person name="Asiegbu F."/>
            <person name="Belbahri L."/>
            <person name="Bouzid O."/>
            <person name="Broberg A."/>
            <person name="Canback B."/>
            <person name="Coutinho P.M."/>
            <person name="Cullen D."/>
            <person name="Dalman K."/>
            <person name="Deflorio G."/>
            <person name="van Diepen L.T."/>
            <person name="Dunand C."/>
            <person name="Duplessis S."/>
            <person name="Durling M."/>
            <person name="Gonthier P."/>
            <person name="Grimwood J."/>
            <person name="Fossdal C.G."/>
            <person name="Hansson D."/>
            <person name="Henrissat B."/>
            <person name="Hietala A."/>
            <person name="Himmelstrand K."/>
            <person name="Hoffmeister D."/>
            <person name="Hogberg N."/>
            <person name="James T.Y."/>
            <person name="Karlsson M."/>
            <person name="Kohler A."/>
            <person name="Kues U."/>
            <person name="Lee Y.H."/>
            <person name="Lin Y.C."/>
            <person name="Lind M."/>
            <person name="Lindquist E."/>
            <person name="Lombard V."/>
            <person name="Lucas S."/>
            <person name="Lunden K."/>
            <person name="Morin E."/>
            <person name="Murat C."/>
            <person name="Park J."/>
            <person name="Raffaello T."/>
            <person name="Rouze P."/>
            <person name="Salamov A."/>
            <person name="Schmutz J."/>
            <person name="Solheim H."/>
            <person name="Stahlberg J."/>
            <person name="Velez H."/>
            <person name="de Vries R.P."/>
            <person name="Wiebenga A."/>
            <person name="Woodward S."/>
            <person name="Yakovlev I."/>
            <person name="Garbelotto M."/>
            <person name="Martin F."/>
            <person name="Grigoriev I.V."/>
            <person name="Stenlid J."/>
        </authorList>
    </citation>
    <scope>NUCLEOTIDE SEQUENCE [LARGE SCALE GENOMIC DNA]</scope>
    <source>
        <strain evidence="1 2">TC 32-1</strain>
    </source>
</reference>
<sequence length="274" mass="30396">MPTCSSIFSTSVSALRHLVSSFQPPLDSFVFPRTRLQAPVEVWSLGIQAEHRAPSSLVKIEHCASISNPKHDFLIVHVKHYSSWTAAFTLERVSGAAGDDTVLTSSPRIVDYVVVQSSIAKNALSTITQSHIPFETIRTLTFPSTNHGRNPPPTDVQLSVLLLLLAENHAMLSDVHHRDSAWYTGTVFDALKRIFSGREHMQRGKIPDAGCVTAMNSTLGAIVEEYGVAWNAFNEYVKQRETSVDQGQQRADDYRKLGKRRVGKVVQLESLDTK</sequence>